<sequence>MGADDYMTKPFSMRELVARVKAMLRRAELSPASTNVRGVITSGDLSIDVEARKVSLGGVPVKLKPKEFDLLTLFAGNPGKAFTRDDILDRMWGGKDNIDRRTVDVHVRWIRQKLGEGDGAPRRIITIRGHGYRFEG</sequence>
<dbReference type="GO" id="GO:0000156">
    <property type="term" value="F:phosphorelay response regulator activity"/>
    <property type="evidence" value="ECO:0007669"/>
    <property type="project" value="TreeGrafter"/>
</dbReference>
<dbReference type="PANTHER" id="PTHR48111:SF40">
    <property type="entry name" value="PHOSPHATE REGULON TRANSCRIPTIONAL REGULATORY PROTEIN PHOB"/>
    <property type="match status" value="1"/>
</dbReference>
<dbReference type="CDD" id="cd00383">
    <property type="entry name" value="trans_reg_C"/>
    <property type="match status" value="1"/>
</dbReference>
<evidence type="ECO:0000259" key="6">
    <source>
        <dbReference type="PROSITE" id="PS50110"/>
    </source>
</evidence>
<proteinExistence type="predicted"/>
<dbReference type="AlphaFoldDB" id="A0AA35X489"/>
<dbReference type="GO" id="GO:0032993">
    <property type="term" value="C:protein-DNA complex"/>
    <property type="evidence" value="ECO:0007669"/>
    <property type="project" value="TreeGrafter"/>
</dbReference>
<dbReference type="GO" id="GO:0006355">
    <property type="term" value="P:regulation of DNA-templated transcription"/>
    <property type="evidence" value="ECO:0007669"/>
    <property type="project" value="InterPro"/>
</dbReference>
<dbReference type="PANTHER" id="PTHR48111">
    <property type="entry name" value="REGULATOR OF RPOS"/>
    <property type="match status" value="1"/>
</dbReference>
<evidence type="ECO:0000256" key="4">
    <source>
        <dbReference type="PROSITE-ProRule" id="PRU00169"/>
    </source>
</evidence>
<feature type="domain" description="Response regulatory" evidence="6">
    <location>
        <begin position="1"/>
        <end position="24"/>
    </location>
</feature>
<dbReference type="GO" id="GO:0000976">
    <property type="term" value="F:transcription cis-regulatory region binding"/>
    <property type="evidence" value="ECO:0007669"/>
    <property type="project" value="TreeGrafter"/>
</dbReference>
<dbReference type="InterPro" id="IPR001789">
    <property type="entry name" value="Sig_transdc_resp-reg_receiver"/>
</dbReference>
<dbReference type="PROSITE" id="PS50110">
    <property type="entry name" value="RESPONSE_REGULATORY"/>
    <property type="match status" value="1"/>
</dbReference>
<dbReference type="Proteomes" id="UP001174909">
    <property type="component" value="Unassembled WGS sequence"/>
</dbReference>
<evidence type="ECO:0000256" key="5">
    <source>
        <dbReference type="PROSITE-ProRule" id="PRU01091"/>
    </source>
</evidence>
<evidence type="ECO:0000256" key="2">
    <source>
        <dbReference type="ARBA" id="ARBA00023012"/>
    </source>
</evidence>
<feature type="domain" description="OmpR/PhoB-type" evidence="7">
    <location>
        <begin position="37"/>
        <end position="136"/>
    </location>
</feature>
<keyword evidence="2" id="KW-0902">Two-component regulatory system</keyword>
<dbReference type="SUPFAM" id="SSF52172">
    <property type="entry name" value="CheY-like"/>
    <property type="match status" value="1"/>
</dbReference>
<dbReference type="Gene3D" id="6.10.250.690">
    <property type="match status" value="1"/>
</dbReference>
<evidence type="ECO:0000259" key="7">
    <source>
        <dbReference type="PROSITE" id="PS51755"/>
    </source>
</evidence>
<comment type="caution">
    <text evidence="4">Lacks conserved residue(s) required for the propagation of feature annotation.</text>
</comment>
<comment type="caution">
    <text evidence="8">The sequence shown here is derived from an EMBL/GenBank/DDBJ whole genome shotgun (WGS) entry which is preliminary data.</text>
</comment>
<keyword evidence="1" id="KW-0597">Phosphoprotein</keyword>
<evidence type="ECO:0000256" key="1">
    <source>
        <dbReference type="ARBA" id="ARBA00022553"/>
    </source>
</evidence>
<gene>
    <name evidence="8" type="ORF">GBAR_LOCUS20989</name>
</gene>
<dbReference type="FunFam" id="1.10.10.10:FF:000018">
    <property type="entry name" value="DNA-binding response regulator ResD"/>
    <property type="match status" value="1"/>
</dbReference>
<name>A0AA35X489_GEOBA</name>
<dbReference type="SUPFAM" id="SSF46894">
    <property type="entry name" value="C-terminal effector domain of the bipartite response regulators"/>
    <property type="match status" value="1"/>
</dbReference>
<dbReference type="InterPro" id="IPR011006">
    <property type="entry name" value="CheY-like_superfamily"/>
</dbReference>
<dbReference type="Pfam" id="PF00486">
    <property type="entry name" value="Trans_reg_C"/>
    <property type="match status" value="1"/>
</dbReference>
<evidence type="ECO:0000313" key="8">
    <source>
        <dbReference type="EMBL" id="CAI8037525.1"/>
    </source>
</evidence>
<feature type="DNA-binding region" description="OmpR/PhoB-type" evidence="5">
    <location>
        <begin position="37"/>
        <end position="136"/>
    </location>
</feature>
<keyword evidence="9" id="KW-1185">Reference proteome</keyword>
<dbReference type="InterPro" id="IPR001867">
    <property type="entry name" value="OmpR/PhoB-type_DNA-bd"/>
</dbReference>
<reference evidence="8" key="1">
    <citation type="submission" date="2023-03" db="EMBL/GenBank/DDBJ databases">
        <authorList>
            <person name="Steffen K."/>
            <person name="Cardenas P."/>
        </authorList>
    </citation>
    <scope>NUCLEOTIDE SEQUENCE</scope>
</reference>
<dbReference type="InterPro" id="IPR016032">
    <property type="entry name" value="Sig_transdc_resp-reg_C-effctor"/>
</dbReference>
<dbReference type="PROSITE" id="PS51755">
    <property type="entry name" value="OMPR_PHOB"/>
    <property type="match status" value="1"/>
</dbReference>
<dbReference type="InterPro" id="IPR036388">
    <property type="entry name" value="WH-like_DNA-bd_sf"/>
</dbReference>
<accession>A0AA35X489</accession>
<dbReference type="EMBL" id="CASHTH010002945">
    <property type="protein sequence ID" value="CAI8037525.1"/>
    <property type="molecule type" value="Genomic_DNA"/>
</dbReference>
<dbReference type="Gene3D" id="1.10.10.10">
    <property type="entry name" value="Winged helix-like DNA-binding domain superfamily/Winged helix DNA-binding domain"/>
    <property type="match status" value="1"/>
</dbReference>
<keyword evidence="3 5" id="KW-0238">DNA-binding</keyword>
<dbReference type="SMART" id="SM00862">
    <property type="entry name" value="Trans_reg_C"/>
    <property type="match status" value="1"/>
</dbReference>
<evidence type="ECO:0000256" key="3">
    <source>
        <dbReference type="ARBA" id="ARBA00023125"/>
    </source>
</evidence>
<dbReference type="InterPro" id="IPR039420">
    <property type="entry name" value="WalR-like"/>
</dbReference>
<dbReference type="GO" id="GO:0005829">
    <property type="term" value="C:cytosol"/>
    <property type="evidence" value="ECO:0007669"/>
    <property type="project" value="TreeGrafter"/>
</dbReference>
<protein>
    <submittedName>
        <fullName evidence="8">Probable transcriptional regulatory protein SYNPCC7002_A0851</fullName>
    </submittedName>
</protein>
<organism evidence="8 9">
    <name type="scientific">Geodia barretti</name>
    <name type="common">Barrett's horny sponge</name>
    <dbReference type="NCBI Taxonomy" id="519541"/>
    <lineage>
        <taxon>Eukaryota</taxon>
        <taxon>Metazoa</taxon>
        <taxon>Porifera</taxon>
        <taxon>Demospongiae</taxon>
        <taxon>Heteroscleromorpha</taxon>
        <taxon>Tetractinellida</taxon>
        <taxon>Astrophorina</taxon>
        <taxon>Geodiidae</taxon>
        <taxon>Geodia</taxon>
    </lineage>
</organism>
<evidence type="ECO:0000313" key="9">
    <source>
        <dbReference type="Proteomes" id="UP001174909"/>
    </source>
</evidence>